<dbReference type="InterPro" id="IPR036515">
    <property type="entry name" value="Transposase_17_sf"/>
</dbReference>
<reference evidence="2" key="1">
    <citation type="journal article" date="2015" name="Nature">
        <title>Complex archaea that bridge the gap between prokaryotes and eukaryotes.</title>
        <authorList>
            <person name="Spang A."/>
            <person name="Saw J.H."/>
            <person name="Jorgensen S.L."/>
            <person name="Zaremba-Niedzwiedzka K."/>
            <person name="Martijn J."/>
            <person name="Lind A.E."/>
            <person name="van Eijk R."/>
            <person name="Schleper C."/>
            <person name="Guy L."/>
            <person name="Ettema T.J."/>
        </authorList>
    </citation>
    <scope>NUCLEOTIDE SEQUENCE</scope>
</reference>
<sequence length="253" mass="29821">MAIDIQKSLVRNSLRLKGYDYSQPGAYFITICTENKICYLGNIVDGITISYPISDIIQETWQEIPEKFQGVDLDTFIIMPNHVHGIVIINKECRDMIQKTRRNNTENIRGGLIHKISIKDYINDSKVSFINQTPANNFTQNNKVGLINRIPTKKQAFIRAKNWNLMQDSKRTVGKIIRYFKAKTAKIVHDKFFPSFQWQRNYYDHTVRSARELNSIREYIINNPIKWALDRENRLSKNFNMDLDNYFKDIFDK</sequence>
<organism evidence="2">
    <name type="scientific">marine sediment metagenome</name>
    <dbReference type="NCBI Taxonomy" id="412755"/>
    <lineage>
        <taxon>unclassified sequences</taxon>
        <taxon>metagenomes</taxon>
        <taxon>ecological metagenomes</taxon>
    </lineage>
</organism>
<dbReference type="GO" id="GO:0043565">
    <property type="term" value="F:sequence-specific DNA binding"/>
    <property type="evidence" value="ECO:0007669"/>
    <property type="project" value="TreeGrafter"/>
</dbReference>
<dbReference type="GO" id="GO:0004803">
    <property type="term" value="F:transposase activity"/>
    <property type="evidence" value="ECO:0007669"/>
    <property type="project" value="InterPro"/>
</dbReference>
<dbReference type="AlphaFoldDB" id="A0A0F9NB01"/>
<dbReference type="InterPro" id="IPR052715">
    <property type="entry name" value="RAYT_transposase"/>
</dbReference>
<proteinExistence type="predicted"/>
<evidence type="ECO:0000313" key="2">
    <source>
        <dbReference type="EMBL" id="KKN16705.1"/>
    </source>
</evidence>
<dbReference type="InterPro" id="IPR002686">
    <property type="entry name" value="Transposase_17"/>
</dbReference>
<evidence type="ECO:0000259" key="1">
    <source>
        <dbReference type="SMART" id="SM01321"/>
    </source>
</evidence>
<dbReference type="PANTHER" id="PTHR36966:SF1">
    <property type="entry name" value="REP-ASSOCIATED TYROSINE TRANSPOSASE"/>
    <property type="match status" value="1"/>
</dbReference>
<name>A0A0F9NB01_9ZZZZ</name>
<feature type="domain" description="Transposase IS200-like" evidence="1">
    <location>
        <begin position="22"/>
        <end position="223"/>
    </location>
</feature>
<dbReference type="SMART" id="SM01321">
    <property type="entry name" value="Y1_Tnp"/>
    <property type="match status" value="1"/>
</dbReference>
<gene>
    <name evidence="2" type="ORF">LCGC14_0973260</name>
</gene>
<dbReference type="GO" id="GO:0006313">
    <property type="term" value="P:DNA transposition"/>
    <property type="evidence" value="ECO:0007669"/>
    <property type="project" value="InterPro"/>
</dbReference>
<accession>A0A0F9NB01</accession>
<dbReference type="SUPFAM" id="SSF143422">
    <property type="entry name" value="Transposase IS200-like"/>
    <property type="match status" value="1"/>
</dbReference>
<protein>
    <recommendedName>
        <fullName evidence="1">Transposase IS200-like domain-containing protein</fullName>
    </recommendedName>
</protein>
<dbReference type="EMBL" id="LAZR01003588">
    <property type="protein sequence ID" value="KKN16705.1"/>
    <property type="molecule type" value="Genomic_DNA"/>
</dbReference>
<comment type="caution">
    <text evidence="2">The sequence shown here is derived from an EMBL/GenBank/DDBJ whole genome shotgun (WGS) entry which is preliminary data.</text>
</comment>
<dbReference type="PANTHER" id="PTHR36966">
    <property type="entry name" value="REP-ASSOCIATED TYROSINE TRANSPOSASE"/>
    <property type="match status" value="1"/>
</dbReference>
<dbReference type="Gene3D" id="3.30.70.1290">
    <property type="entry name" value="Transposase IS200-like"/>
    <property type="match status" value="1"/>
</dbReference>